<sequence>MSNKLMTRNVQALHLFNNFNRKIAYLSCLNSATGTLSEAKQAHAGALKAGLSTQPHVATKLLALYASHQCFTEADILLYSHPQPDLFSFTTLINASSKFKNFHRTLTLLVKMLSGRLFPDTHILPSTIKACAGLSALKLGHQLHGFGLATGLASDSLVESSLVHMYIKCSALKYAHNVFNRMAEPDVICGSALASGYAKKGDVSNATMVFDEMGKLGIEPNLVSWNGMIAGFNQSGHFLEAVLMFQRMHSDGIECDGVSVSSVLAAVGDLEDVIIGVQVHGYAIRLGLRSDKYVVSSLVDMYGKCGCALETLRVFEEMEKKDVGACNALISSLSRNNMVDDALKTFRKYKGQGMELNVVSWTSMIACCSQHGKHPVALELFREMQIAGVKPNSVTIPSLLPACASFAALAHGKAAHCFSLKRGFTDDVYVCSALIDMYSSCGRIKAARQCFDRMPRRNLVCWNAMLGGYAMHGMIKEAINIFQLMQSSRQLPDLVSFTSLLSVCSQCGLVEVGQSYFNSMSKDYGIEARMEHYACMVSLLGRAGKLEEAYSLMNEMPFEPDACVWGALLSSCRVHHNMQLGEVAANRLFALEPKNPGNYILLSNIYAARGKWTEMDKVRDMMKRAGLKKNPGCSWIEVKNRVHMLLAGDKSHPQMAQILEKLNKLSMEMKKSGYLPDTDFVLQDVEEQEKEHILCGHSEKLAVVFGILNTSPGTALTVMKNLRICGDCHTAIKFISRIERREILVRDTNRFHHFKDGVCSCGDLW</sequence>
<dbReference type="InterPro" id="IPR046849">
    <property type="entry name" value="E2_motif"/>
</dbReference>
<dbReference type="InterPro" id="IPR032867">
    <property type="entry name" value="DYW_dom"/>
</dbReference>
<dbReference type="NCBIfam" id="TIGR00756">
    <property type="entry name" value="PPR"/>
    <property type="match status" value="7"/>
</dbReference>
<dbReference type="Pfam" id="PF01535">
    <property type="entry name" value="PPR"/>
    <property type="match status" value="3"/>
</dbReference>
<proteinExistence type="inferred from homology"/>
<dbReference type="Pfam" id="PF20431">
    <property type="entry name" value="E_motif"/>
    <property type="match status" value="1"/>
</dbReference>
<dbReference type="GO" id="GO:0008270">
    <property type="term" value="F:zinc ion binding"/>
    <property type="evidence" value="ECO:0007669"/>
    <property type="project" value="InterPro"/>
</dbReference>
<dbReference type="FunFam" id="1.25.40.10:FF:000366">
    <property type="entry name" value="Pentatricopeptide (PPR) repeat-containing protein"/>
    <property type="match status" value="1"/>
</dbReference>
<dbReference type="RefSeq" id="XP_071923860.1">
    <property type="nucleotide sequence ID" value="XM_072067759.1"/>
</dbReference>
<dbReference type="GeneID" id="113711842"/>
<comment type="similarity">
    <text evidence="1">Belongs to the PPR family. PCMP-H subfamily.</text>
</comment>
<dbReference type="RefSeq" id="XP_071923862.1">
    <property type="nucleotide sequence ID" value="XM_072067761.1"/>
</dbReference>
<dbReference type="GO" id="GO:0009451">
    <property type="term" value="P:RNA modification"/>
    <property type="evidence" value="ECO:0007669"/>
    <property type="project" value="InterPro"/>
</dbReference>
<feature type="repeat" description="PPR" evidence="3">
    <location>
        <begin position="357"/>
        <end position="391"/>
    </location>
</feature>
<dbReference type="Proteomes" id="UP001652660">
    <property type="component" value="Chromosome 10e"/>
</dbReference>
<evidence type="ECO:0000256" key="2">
    <source>
        <dbReference type="ARBA" id="ARBA00022737"/>
    </source>
</evidence>
<evidence type="ECO:0000313" key="5">
    <source>
        <dbReference type="Proteomes" id="UP001652660"/>
    </source>
</evidence>
<gene>
    <name evidence="6 7 8" type="primary">LOC113711842</name>
</gene>
<name>A0A6P6UKN0_COFAR</name>
<dbReference type="Pfam" id="PF13041">
    <property type="entry name" value="PPR_2"/>
    <property type="match status" value="3"/>
</dbReference>
<evidence type="ECO:0000313" key="8">
    <source>
        <dbReference type="RefSeq" id="XP_071923862.1"/>
    </source>
</evidence>
<reference evidence="6 7" key="1">
    <citation type="submission" date="2025-05" db="UniProtKB">
        <authorList>
            <consortium name="RefSeq"/>
        </authorList>
    </citation>
    <scope>IDENTIFICATION</scope>
    <source>
        <tissue evidence="6 7">Leaves</tissue>
    </source>
</reference>
<dbReference type="AlphaFoldDB" id="A0A6P6UKN0"/>
<dbReference type="Pfam" id="PF14432">
    <property type="entry name" value="DYW_deaminase"/>
    <property type="match status" value="1"/>
</dbReference>
<protein>
    <submittedName>
        <fullName evidence="6 7">Pentatricopeptide repeat-containing protein At1g20230</fullName>
    </submittedName>
</protein>
<feature type="repeat" description="PPR" evidence="3">
    <location>
        <begin position="458"/>
        <end position="492"/>
    </location>
</feature>
<organism evidence="5 7">
    <name type="scientific">Coffea arabica</name>
    <name type="common">Arabian coffee</name>
    <dbReference type="NCBI Taxonomy" id="13443"/>
    <lineage>
        <taxon>Eukaryota</taxon>
        <taxon>Viridiplantae</taxon>
        <taxon>Streptophyta</taxon>
        <taxon>Embryophyta</taxon>
        <taxon>Tracheophyta</taxon>
        <taxon>Spermatophyta</taxon>
        <taxon>Magnoliopsida</taxon>
        <taxon>eudicotyledons</taxon>
        <taxon>Gunneridae</taxon>
        <taxon>Pentapetalae</taxon>
        <taxon>asterids</taxon>
        <taxon>lamiids</taxon>
        <taxon>Gentianales</taxon>
        <taxon>Rubiaceae</taxon>
        <taxon>Ixoroideae</taxon>
        <taxon>Gardenieae complex</taxon>
        <taxon>Bertiereae - Coffeeae clade</taxon>
        <taxon>Coffeeae</taxon>
        <taxon>Coffea</taxon>
    </lineage>
</organism>
<feature type="repeat" description="PPR" evidence="3">
    <location>
        <begin position="186"/>
        <end position="220"/>
    </location>
</feature>
<dbReference type="FunFam" id="1.25.40.10:FF:000393">
    <property type="entry name" value="Pentatricopeptide repeat-containing protein At1g20230"/>
    <property type="match status" value="1"/>
</dbReference>
<keyword evidence="2" id="KW-0677">Repeat</keyword>
<feature type="repeat" description="PPR" evidence="3">
    <location>
        <begin position="221"/>
        <end position="255"/>
    </location>
</feature>
<dbReference type="GO" id="GO:0003723">
    <property type="term" value="F:RNA binding"/>
    <property type="evidence" value="ECO:0007669"/>
    <property type="project" value="InterPro"/>
</dbReference>
<dbReference type="PANTHER" id="PTHR47926">
    <property type="entry name" value="PENTATRICOPEPTIDE REPEAT-CONTAINING PROTEIN"/>
    <property type="match status" value="1"/>
</dbReference>
<feature type="domain" description="DYW" evidence="4">
    <location>
        <begin position="673"/>
        <end position="765"/>
    </location>
</feature>
<accession>A0A6P6UKN0</accession>
<dbReference type="InterPro" id="IPR002885">
    <property type="entry name" value="PPR_rpt"/>
</dbReference>
<evidence type="ECO:0000259" key="4">
    <source>
        <dbReference type="Pfam" id="PF14432"/>
    </source>
</evidence>
<dbReference type="FunFam" id="1.25.40.10:FF:000031">
    <property type="entry name" value="Pentatricopeptide repeat-containing protein mitochondrial"/>
    <property type="match status" value="1"/>
</dbReference>
<dbReference type="InterPro" id="IPR046848">
    <property type="entry name" value="E_motif"/>
</dbReference>
<evidence type="ECO:0000256" key="1">
    <source>
        <dbReference type="ARBA" id="ARBA00006643"/>
    </source>
</evidence>
<dbReference type="FunFam" id="1.25.40.10:FF:000598">
    <property type="entry name" value="pentatricopeptide repeat-containing protein At1g20230 isoform X2"/>
    <property type="match status" value="1"/>
</dbReference>
<dbReference type="PANTHER" id="PTHR47926:SF386">
    <property type="entry name" value="PENTATRICOPEPTIDE REPEAT-CONTAINING PROTEIN"/>
    <property type="match status" value="1"/>
</dbReference>
<dbReference type="InterPro" id="IPR046960">
    <property type="entry name" value="PPR_At4g14850-like_plant"/>
</dbReference>
<keyword evidence="5" id="KW-1185">Reference proteome</keyword>
<dbReference type="Pfam" id="PF20430">
    <property type="entry name" value="Eplus_motif"/>
    <property type="match status" value="1"/>
</dbReference>
<dbReference type="Gene3D" id="1.25.40.10">
    <property type="entry name" value="Tetratricopeptide repeat domain"/>
    <property type="match status" value="5"/>
</dbReference>
<dbReference type="InterPro" id="IPR011990">
    <property type="entry name" value="TPR-like_helical_dom_sf"/>
</dbReference>
<feature type="repeat" description="PPR" evidence="3">
    <location>
        <begin position="427"/>
        <end position="457"/>
    </location>
</feature>
<dbReference type="RefSeq" id="XP_071923861.1">
    <property type="nucleotide sequence ID" value="XM_072067760.1"/>
</dbReference>
<evidence type="ECO:0000313" key="6">
    <source>
        <dbReference type="RefSeq" id="XP_071923860.1"/>
    </source>
</evidence>
<evidence type="ECO:0000256" key="3">
    <source>
        <dbReference type="PROSITE-ProRule" id="PRU00708"/>
    </source>
</evidence>
<dbReference type="PROSITE" id="PS51375">
    <property type="entry name" value="PPR"/>
    <property type="match status" value="6"/>
</dbReference>
<evidence type="ECO:0000313" key="7">
    <source>
        <dbReference type="RefSeq" id="XP_071923861.1"/>
    </source>
</evidence>
<feature type="repeat" description="PPR" evidence="3">
    <location>
        <begin position="322"/>
        <end position="356"/>
    </location>
</feature>